<dbReference type="Proteomes" id="UP000593802">
    <property type="component" value="Chromosome"/>
</dbReference>
<evidence type="ECO:0000313" key="2">
    <source>
        <dbReference type="Proteomes" id="UP000593802"/>
    </source>
</evidence>
<dbReference type="AlphaFoldDB" id="A0A7I8DF40"/>
<protein>
    <submittedName>
        <fullName evidence="1">Uncharacterized protein</fullName>
    </submittedName>
</protein>
<keyword evidence="2" id="KW-1185">Reference proteome</keyword>
<reference evidence="1 2" key="1">
    <citation type="submission" date="2020-08" db="EMBL/GenBank/DDBJ databases">
        <title>Complete Genome Sequence of Effusibacillus dendaii Strain skT53, Isolated from Farmland soil.</title>
        <authorList>
            <person name="Konishi T."/>
            <person name="Kawasaki H."/>
        </authorList>
    </citation>
    <scope>NUCLEOTIDE SEQUENCE [LARGE SCALE GENOMIC DNA]</scope>
    <source>
        <strain evidence="2">skT53</strain>
    </source>
</reference>
<organism evidence="1 2">
    <name type="scientific">Effusibacillus dendaii</name>
    <dbReference type="NCBI Taxonomy" id="2743772"/>
    <lineage>
        <taxon>Bacteria</taxon>
        <taxon>Bacillati</taxon>
        <taxon>Bacillota</taxon>
        <taxon>Bacilli</taxon>
        <taxon>Bacillales</taxon>
        <taxon>Alicyclobacillaceae</taxon>
        <taxon>Effusibacillus</taxon>
    </lineage>
</organism>
<sequence>MIDFNRHSFLFDGIRPIPVGSARLFRKNSLQSFTPQGNPPPLRYQYLTLQASEARKLINQM</sequence>
<evidence type="ECO:0000313" key="1">
    <source>
        <dbReference type="EMBL" id="BCJ87170.1"/>
    </source>
</evidence>
<dbReference type="EMBL" id="AP023366">
    <property type="protein sequence ID" value="BCJ87170.1"/>
    <property type="molecule type" value="Genomic_DNA"/>
</dbReference>
<dbReference type="KEGG" id="eff:skT53_21550"/>
<accession>A0A7I8DF40</accession>
<gene>
    <name evidence="1" type="ORF">skT53_21550</name>
</gene>
<proteinExistence type="predicted"/>
<name>A0A7I8DF40_9BACL</name>